<evidence type="ECO:0000313" key="2">
    <source>
        <dbReference type="Proteomes" id="UP001595457"/>
    </source>
</evidence>
<comment type="caution">
    <text evidence="1">The sequence shown here is derived from an EMBL/GenBank/DDBJ whole genome shotgun (WGS) entry which is preliminary data.</text>
</comment>
<protein>
    <submittedName>
        <fullName evidence="1">Uncharacterized protein</fullName>
    </submittedName>
</protein>
<accession>A0ABV7AZ62</accession>
<organism evidence="1 2">
    <name type="scientific">Azotobacter bryophylli</name>
    <dbReference type="NCBI Taxonomy" id="1986537"/>
    <lineage>
        <taxon>Bacteria</taxon>
        <taxon>Pseudomonadati</taxon>
        <taxon>Pseudomonadota</taxon>
        <taxon>Gammaproteobacteria</taxon>
        <taxon>Pseudomonadales</taxon>
        <taxon>Pseudomonadaceae</taxon>
        <taxon>Azotobacter</taxon>
    </lineage>
</organism>
<gene>
    <name evidence="1" type="ORF">ACFOJE_20350</name>
</gene>
<dbReference type="Proteomes" id="UP001595457">
    <property type="component" value="Unassembled WGS sequence"/>
</dbReference>
<sequence>MAVEGVEKGQVRAGGMVSAVDDLLRQWGQELAAPALEASVRSPLGDTDQWLGGGRSSGGERGLGVAALFAQYSRVCRVVDDVLRSLSAPREEGGLGGRGLTLYTLAKVRYVHAGEQPPVAAQLAELAISERTYRTQVAELHRAVAERLEKRLREADRAAWRALMVGAA</sequence>
<keyword evidence="2" id="KW-1185">Reference proteome</keyword>
<dbReference type="RefSeq" id="WP_377816795.1">
    <property type="nucleotide sequence ID" value="NZ_JBHRSJ010000035.1"/>
</dbReference>
<dbReference type="EMBL" id="JBHRSJ010000035">
    <property type="protein sequence ID" value="MFC2974551.1"/>
    <property type="molecule type" value="Genomic_DNA"/>
</dbReference>
<evidence type="ECO:0000313" key="1">
    <source>
        <dbReference type="EMBL" id="MFC2974551.1"/>
    </source>
</evidence>
<proteinExistence type="predicted"/>
<reference evidence="2" key="1">
    <citation type="journal article" date="2019" name="Int. J. Syst. Evol. Microbiol.">
        <title>The Global Catalogue of Microorganisms (GCM) 10K type strain sequencing project: providing services to taxonomists for standard genome sequencing and annotation.</title>
        <authorList>
            <consortium name="The Broad Institute Genomics Platform"/>
            <consortium name="The Broad Institute Genome Sequencing Center for Infectious Disease"/>
            <person name="Wu L."/>
            <person name="Ma J."/>
        </authorList>
    </citation>
    <scope>NUCLEOTIDE SEQUENCE [LARGE SCALE GENOMIC DNA]</scope>
    <source>
        <strain evidence="2">KCTC 62195</strain>
    </source>
</reference>
<name>A0ABV7AZ62_9GAMM</name>